<dbReference type="Proteomes" id="UP000326464">
    <property type="component" value="Unassembled WGS sequence"/>
</dbReference>
<evidence type="ECO:0000256" key="1">
    <source>
        <dbReference type="ARBA" id="ARBA00022801"/>
    </source>
</evidence>
<dbReference type="GO" id="GO:0004553">
    <property type="term" value="F:hydrolase activity, hydrolyzing O-glycosyl compounds"/>
    <property type="evidence" value="ECO:0007669"/>
    <property type="project" value="InterPro"/>
</dbReference>
<dbReference type="InterPro" id="IPR017853">
    <property type="entry name" value="GH"/>
</dbReference>
<gene>
    <name evidence="4" type="ORF">FNH21_05420</name>
</gene>
<evidence type="ECO:0000313" key="4">
    <source>
        <dbReference type="EMBL" id="MPY10162.1"/>
    </source>
</evidence>
<dbReference type="PANTHER" id="PTHR10357:SF210">
    <property type="entry name" value="MALTODEXTRIN GLUCOSIDASE"/>
    <property type="match status" value="1"/>
</dbReference>
<dbReference type="SUPFAM" id="SSF51445">
    <property type="entry name" value="(Trans)glycosidases"/>
    <property type="match status" value="1"/>
</dbReference>
<dbReference type="RefSeq" id="WP_191931644.1">
    <property type="nucleotide sequence ID" value="NZ_VJXX01000001.1"/>
</dbReference>
<dbReference type="Gene3D" id="3.20.20.80">
    <property type="entry name" value="Glycosidases"/>
    <property type="match status" value="1"/>
</dbReference>
<keyword evidence="2" id="KW-0326">Glycosidase</keyword>
<dbReference type="Pfam" id="PF00128">
    <property type="entry name" value="Alpha-amylase"/>
    <property type="match status" value="1"/>
</dbReference>
<keyword evidence="1 4" id="KW-0378">Hydrolase</keyword>
<evidence type="ECO:0000313" key="5">
    <source>
        <dbReference type="Proteomes" id="UP000326464"/>
    </source>
</evidence>
<reference evidence="5" key="1">
    <citation type="submission" date="2019-07" db="EMBL/GenBank/DDBJ databases">
        <title>Arthrobacter KR32 sp. nov., isolated from mountain cheese made of cows milk.</title>
        <authorList>
            <person name="Flegler A."/>
        </authorList>
    </citation>
    <scope>NUCLEOTIDE SEQUENCE [LARGE SCALE GENOMIC DNA]</scope>
    <source>
        <strain evidence="5">KR32</strain>
    </source>
</reference>
<name>A0A7X1NNM9_9MICC</name>
<protein>
    <submittedName>
        <fullName evidence="4">Glycoside hydrolase family 13 protein</fullName>
    </submittedName>
</protein>
<dbReference type="CDD" id="cd02857">
    <property type="entry name" value="E_set_CDase_PDE_N"/>
    <property type="match status" value="1"/>
</dbReference>
<comment type="caution">
    <text evidence="4">The sequence shown here is derived from an EMBL/GenBank/DDBJ whole genome shotgun (WGS) entry which is preliminary data.</text>
</comment>
<dbReference type="GO" id="GO:0005975">
    <property type="term" value="P:carbohydrate metabolic process"/>
    <property type="evidence" value="ECO:0007669"/>
    <property type="project" value="InterPro"/>
</dbReference>
<dbReference type="SMART" id="SM00642">
    <property type="entry name" value="Aamy"/>
    <property type="match status" value="1"/>
</dbReference>
<dbReference type="AlphaFoldDB" id="A0A7X1NNM9"/>
<accession>A0A7X1NNM9</accession>
<sequence length="637" mass="68293">MQESFLAPHHDGSPLYVPQQSPSLGEELVIRVRVPAVWGRPGRVFVRSLRDGEAHYDEARGPAAGNDDGAWSWWDARVTAVNPTLRYRFLLELPGGDGPVHRWLGAVGISTTDPADRDDFRIDCRPAPPGWAQDAVVYQVFPDRFGRSADGPPPDAAPRDLPEWAVGCAWYEPVRPHGGLTPRQVYGGTLDGVRERLDHLADLGASVLYLTPFFPARSNHRYDATTFDVVDPLLGGDGALVRLVEAAHDRGIAVIGDLTVNHTGDGHDWFLKALADPTCAEVDFYYVSDDGTEYASWLGVPSLPKLDWSSAELRRRFVEGPDSVVARWLLPPFGLDGWRIDVANMTGRHGPEDHSREVAALIRGTMDAVRPGLMLLAESTGDATEDLAGRAWDGGMTYSPFTRPLWQWLSRGAGATADINFFGTPVRGVPRIGGRDLIATHTALASGFSWRVRTQTMTALNTHDTARAASVMVAGGPAVGLALAFFLPGLPTLFAGDEFGLSGVNGEDSRTPLPWGTADGASGSLRAHLRSLAALRAASPALRQGSVRWLAADADAVVLLREHEEECVLLVAARADYDGVRVPSGLLPGNWDDAEPIGLRLPGGGVVAGADGIVFSGQGPGAQAWRLPGTGPGGRDR</sequence>
<keyword evidence="5" id="KW-1185">Reference proteome</keyword>
<dbReference type="InterPro" id="IPR006047">
    <property type="entry name" value="GH13_cat_dom"/>
</dbReference>
<organism evidence="4 5">
    <name type="scientific">Arthrobacter bussei</name>
    <dbReference type="NCBI Taxonomy" id="2594179"/>
    <lineage>
        <taxon>Bacteria</taxon>
        <taxon>Bacillati</taxon>
        <taxon>Actinomycetota</taxon>
        <taxon>Actinomycetes</taxon>
        <taxon>Micrococcales</taxon>
        <taxon>Micrococcaceae</taxon>
        <taxon>Arthrobacter</taxon>
    </lineage>
</organism>
<dbReference type="PANTHER" id="PTHR10357">
    <property type="entry name" value="ALPHA-AMYLASE FAMILY MEMBER"/>
    <property type="match status" value="1"/>
</dbReference>
<evidence type="ECO:0000256" key="2">
    <source>
        <dbReference type="ARBA" id="ARBA00023295"/>
    </source>
</evidence>
<dbReference type="EMBL" id="VJXX01000001">
    <property type="protein sequence ID" value="MPY10162.1"/>
    <property type="molecule type" value="Genomic_DNA"/>
</dbReference>
<proteinExistence type="predicted"/>
<dbReference type="InterPro" id="IPR004185">
    <property type="entry name" value="Glyco_hydro_13_lg-like_dom"/>
</dbReference>
<feature type="domain" description="Glycosyl hydrolase family 13 catalytic" evidence="3">
    <location>
        <begin position="139"/>
        <end position="536"/>
    </location>
</feature>
<evidence type="ECO:0000259" key="3">
    <source>
        <dbReference type="SMART" id="SM00642"/>
    </source>
</evidence>